<evidence type="ECO:0000313" key="2">
    <source>
        <dbReference type="Proteomes" id="UP000628775"/>
    </source>
</evidence>
<evidence type="ECO:0000313" key="1">
    <source>
        <dbReference type="EMBL" id="GGE38495.1"/>
    </source>
</evidence>
<evidence type="ECO:0008006" key="3">
    <source>
        <dbReference type="Google" id="ProtNLM"/>
    </source>
</evidence>
<comment type="caution">
    <text evidence="1">The sequence shown here is derived from an EMBL/GenBank/DDBJ whole genome shotgun (WGS) entry which is preliminary data.</text>
</comment>
<name>A0A8J2VUU3_9BACL</name>
<dbReference type="AlphaFoldDB" id="A0A8J2VUU3"/>
<gene>
    <name evidence="1" type="ORF">GCM10011391_16660</name>
</gene>
<proteinExistence type="predicted"/>
<protein>
    <recommendedName>
        <fullName evidence="3">Spore coat associated protein CotJA</fullName>
    </recommendedName>
</protein>
<keyword evidence="2" id="KW-1185">Reference proteome</keyword>
<reference evidence="1" key="2">
    <citation type="submission" date="2020-09" db="EMBL/GenBank/DDBJ databases">
        <authorList>
            <person name="Sun Q."/>
            <person name="Zhou Y."/>
        </authorList>
    </citation>
    <scope>NUCLEOTIDE SEQUENCE</scope>
    <source>
        <strain evidence="1">CGMCC 1.15371</strain>
    </source>
</reference>
<sequence>MENFMINNTMNNANVMQQSTRKSYEPFVGRYDPCKPITVKYYETPPQLYLGFQPPGLEQFPPPEALKRGTLWPALYAPYSNPYETP</sequence>
<accession>A0A8J2VUU3</accession>
<dbReference type="EMBL" id="BMIR01000006">
    <property type="protein sequence ID" value="GGE38495.1"/>
    <property type="molecule type" value="Genomic_DNA"/>
</dbReference>
<dbReference type="Proteomes" id="UP000628775">
    <property type="component" value="Unassembled WGS sequence"/>
</dbReference>
<dbReference type="InterPro" id="IPR020256">
    <property type="entry name" value="Spore_coat_CotJA"/>
</dbReference>
<dbReference type="Pfam" id="PF11007">
    <property type="entry name" value="CotJA"/>
    <property type="match status" value="1"/>
</dbReference>
<organism evidence="1 2">
    <name type="scientific">Pullulanibacillus camelliae</name>
    <dbReference type="NCBI Taxonomy" id="1707096"/>
    <lineage>
        <taxon>Bacteria</taxon>
        <taxon>Bacillati</taxon>
        <taxon>Bacillota</taxon>
        <taxon>Bacilli</taxon>
        <taxon>Bacillales</taxon>
        <taxon>Sporolactobacillaceae</taxon>
        <taxon>Pullulanibacillus</taxon>
    </lineage>
</organism>
<reference evidence="1" key="1">
    <citation type="journal article" date="2014" name="Int. J. Syst. Evol. Microbiol.">
        <title>Complete genome sequence of Corynebacterium casei LMG S-19264T (=DSM 44701T), isolated from a smear-ripened cheese.</title>
        <authorList>
            <consortium name="US DOE Joint Genome Institute (JGI-PGF)"/>
            <person name="Walter F."/>
            <person name="Albersmeier A."/>
            <person name="Kalinowski J."/>
            <person name="Ruckert C."/>
        </authorList>
    </citation>
    <scope>NUCLEOTIDE SEQUENCE</scope>
    <source>
        <strain evidence="1">CGMCC 1.15371</strain>
    </source>
</reference>